<gene>
    <name evidence="2" type="ORF">COHA_003306</name>
</gene>
<comment type="caution">
    <text evidence="2">The sequence shown here is derived from an EMBL/GenBank/DDBJ whole genome shotgun (WGS) entry which is preliminary data.</text>
</comment>
<organism evidence="2 3">
    <name type="scientific">Chlorella ohadii</name>
    <dbReference type="NCBI Taxonomy" id="2649997"/>
    <lineage>
        <taxon>Eukaryota</taxon>
        <taxon>Viridiplantae</taxon>
        <taxon>Chlorophyta</taxon>
        <taxon>core chlorophytes</taxon>
        <taxon>Trebouxiophyceae</taxon>
        <taxon>Chlorellales</taxon>
        <taxon>Chlorellaceae</taxon>
        <taxon>Chlorella clade</taxon>
        <taxon>Chlorella</taxon>
    </lineage>
</organism>
<reference evidence="2" key="1">
    <citation type="submission" date="2020-11" db="EMBL/GenBank/DDBJ databases">
        <title>Chlorella ohadii genome sequencing and assembly.</title>
        <authorList>
            <person name="Murik O."/>
            <person name="Treves H."/>
            <person name="Kedem I."/>
            <person name="Shotland Y."/>
            <person name="Kaplan A."/>
        </authorList>
    </citation>
    <scope>NUCLEOTIDE SEQUENCE</scope>
    <source>
        <strain evidence="2">1</strain>
    </source>
</reference>
<dbReference type="EMBL" id="JADXDR010000043">
    <property type="protein sequence ID" value="KAI7843135.1"/>
    <property type="molecule type" value="Genomic_DNA"/>
</dbReference>
<sequence>MFGGSKGFAGLGVSRPLDPASEIQRLLNQHTAHALALEKDIKEMKIKQETAARKYAAALEERERARSAFVAAEKAAAEKEAEVAHRRAEAASSQEANARLEAEVEELKGQCADVTRQADDARAQFNGHVQQLMEALQQLKKAHPDCFIAADSSKAACEAAA</sequence>
<proteinExistence type="predicted"/>
<feature type="coiled-coil region" evidence="1">
    <location>
        <begin position="27"/>
        <end position="142"/>
    </location>
</feature>
<keyword evidence="3" id="KW-1185">Reference proteome</keyword>
<accession>A0AAD5DW37</accession>
<evidence type="ECO:0000313" key="2">
    <source>
        <dbReference type="EMBL" id="KAI7843135.1"/>
    </source>
</evidence>
<evidence type="ECO:0000313" key="3">
    <source>
        <dbReference type="Proteomes" id="UP001205105"/>
    </source>
</evidence>
<protein>
    <submittedName>
        <fullName evidence="2">Uncharacterized protein</fullName>
    </submittedName>
</protein>
<evidence type="ECO:0000256" key="1">
    <source>
        <dbReference type="SAM" id="Coils"/>
    </source>
</evidence>
<name>A0AAD5DW37_9CHLO</name>
<dbReference type="AlphaFoldDB" id="A0AAD5DW37"/>
<keyword evidence="1" id="KW-0175">Coiled coil</keyword>
<dbReference type="Proteomes" id="UP001205105">
    <property type="component" value="Unassembled WGS sequence"/>
</dbReference>